<sequence>MGDVSEVDVLVIGAGISGISAAKFWLDTHFDSRVVILDRDNCIGGTWNSRRGYDTFWTQWTVGTAEFSDQPMPRPPDEDLYLEFFKAKHTTKYLNDYVDSHSYSGQTLRNRVRLSTEVQSVQKIDGGWTVLSKERETLVQHTFQTAKLIVASGLTSIPNMPSLPGIEGFLGQVIHQDGFGSSDVLTSPDVKNITVLGGGKSSADMVYESVKAGKAVSWVLEATDTTGPGFFLSPKGAGPYKNAFEIGMTRLAGTFTPSIMNGTNWWTRFLHSSKYGPKLMAGFWDSVDTKARTEADYQRKNVQNFDKLSPHSPIFWQNCTGGLLNHQDFFDTVADNVRVYVGDIDRLDKDVLHLKGGDQVPTDTLLCGTGWHLSLQFFSEEQCRQLGLPHPVDNETPGEESNWAALEADADAKVLATFPQLANPPPVFIKPTTETPYRLYRHVVPLSESGDASKDRSIVFIGQVGVGNYFPVVECQALWTTAYLDGKLELPSVEEQKKEVALFTTWCRRRYLSNGRRGNAMTFEVIGYTDTLLRDLGLHSNRKGWFKDIFSSVWARDFRGLKAEFMEKYGYNGIEE</sequence>
<dbReference type="GeneID" id="55988102"/>
<dbReference type="GO" id="GO:0050660">
    <property type="term" value="F:flavin adenine dinucleotide binding"/>
    <property type="evidence" value="ECO:0007669"/>
    <property type="project" value="InterPro"/>
</dbReference>
<evidence type="ECO:0008006" key="6">
    <source>
        <dbReference type="Google" id="ProtNLM"/>
    </source>
</evidence>
<dbReference type="Pfam" id="PF13738">
    <property type="entry name" value="Pyr_redox_3"/>
    <property type="match status" value="1"/>
</dbReference>
<evidence type="ECO:0000313" key="5">
    <source>
        <dbReference type="Proteomes" id="UP000509510"/>
    </source>
</evidence>
<dbReference type="AlphaFoldDB" id="A0A7H8QHY1"/>
<keyword evidence="2" id="KW-0274">FAD</keyword>
<dbReference type="OrthoDB" id="2915840at2759"/>
<dbReference type="InterPro" id="IPR000960">
    <property type="entry name" value="Flavin_mOase"/>
</dbReference>
<gene>
    <name evidence="4" type="ORF">TRUGW13939_00589</name>
</gene>
<dbReference type="GO" id="GO:0016491">
    <property type="term" value="F:oxidoreductase activity"/>
    <property type="evidence" value="ECO:0007669"/>
    <property type="project" value="UniProtKB-KW"/>
</dbReference>
<dbReference type="RefSeq" id="XP_035339689.1">
    <property type="nucleotide sequence ID" value="XM_035483796.1"/>
</dbReference>
<dbReference type="EMBL" id="CP055898">
    <property type="protein sequence ID" value="QKX53510.1"/>
    <property type="molecule type" value="Genomic_DNA"/>
</dbReference>
<dbReference type="InterPro" id="IPR050346">
    <property type="entry name" value="FMO-like"/>
</dbReference>
<dbReference type="KEGG" id="trg:TRUGW13939_00589"/>
<dbReference type="SUPFAM" id="SSF51905">
    <property type="entry name" value="FAD/NAD(P)-binding domain"/>
    <property type="match status" value="2"/>
</dbReference>
<dbReference type="Proteomes" id="UP000509510">
    <property type="component" value="Chromosome I"/>
</dbReference>
<evidence type="ECO:0000256" key="3">
    <source>
        <dbReference type="ARBA" id="ARBA00023002"/>
    </source>
</evidence>
<protein>
    <recommendedName>
        <fullName evidence="6">FAD/NAD(P)-binding domain-containing protein</fullName>
    </recommendedName>
</protein>
<name>A0A7H8QHY1_TALRU</name>
<accession>A0A7H8QHY1</accession>
<keyword evidence="5" id="KW-1185">Reference proteome</keyword>
<evidence type="ECO:0000256" key="2">
    <source>
        <dbReference type="ARBA" id="ARBA00022827"/>
    </source>
</evidence>
<dbReference type="Gene3D" id="3.50.50.60">
    <property type="entry name" value="FAD/NAD(P)-binding domain"/>
    <property type="match status" value="2"/>
</dbReference>
<keyword evidence="1" id="KW-0285">Flavoprotein</keyword>
<dbReference type="PIRSF" id="PIRSF000332">
    <property type="entry name" value="FMO"/>
    <property type="match status" value="1"/>
</dbReference>
<reference evidence="5" key="1">
    <citation type="submission" date="2020-06" db="EMBL/GenBank/DDBJ databases">
        <title>A chromosome-scale genome assembly of Talaromyces rugulosus W13939.</title>
        <authorList>
            <person name="Wang B."/>
            <person name="Guo L."/>
            <person name="Ye K."/>
            <person name="Wang L."/>
        </authorList>
    </citation>
    <scope>NUCLEOTIDE SEQUENCE [LARGE SCALE GENOMIC DNA]</scope>
    <source>
        <strain evidence="5">W13939</strain>
    </source>
</reference>
<dbReference type="InterPro" id="IPR036188">
    <property type="entry name" value="FAD/NAD-bd_sf"/>
</dbReference>
<proteinExistence type="predicted"/>
<evidence type="ECO:0000313" key="4">
    <source>
        <dbReference type="EMBL" id="QKX53510.1"/>
    </source>
</evidence>
<evidence type="ECO:0000256" key="1">
    <source>
        <dbReference type="ARBA" id="ARBA00022630"/>
    </source>
</evidence>
<dbReference type="PANTHER" id="PTHR23023">
    <property type="entry name" value="DIMETHYLANILINE MONOOXYGENASE"/>
    <property type="match status" value="1"/>
</dbReference>
<dbReference type="GO" id="GO:0050661">
    <property type="term" value="F:NADP binding"/>
    <property type="evidence" value="ECO:0007669"/>
    <property type="project" value="InterPro"/>
</dbReference>
<organism evidence="4 5">
    <name type="scientific">Talaromyces rugulosus</name>
    <name type="common">Penicillium rugulosum</name>
    <dbReference type="NCBI Taxonomy" id="121627"/>
    <lineage>
        <taxon>Eukaryota</taxon>
        <taxon>Fungi</taxon>
        <taxon>Dikarya</taxon>
        <taxon>Ascomycota</taxon>
        <taxon>Pezizomycotina</taxon>
        <taxon>Eurotiomycetes</taxon>
        <taxon>Eurotiomycetidae</taxon>
        <taxon>Eurotiales</taxon>
        <taxon>Trichocomaceae</taxon>
        <taxon>Talaromyces</taxon>
        <taxon>Talaromyces sect. Islandici</taxon>
    </lineage>
</organism>
<keyword evidence="3" id="KW-0560">Oxidoreductase</keyword>